<dbReference type="OrthoDB" id="10013407at2759"/>
<name>A0A016TWM3_9BILA</name>
<evidence type="ECO:0000313" key="3">
    <source>
        <dbReference type="Proteomes" id="UP000024635"/>
    </source>
</evidence>
<evidence type="ECO:0000256" key="1">
    <source>
        <dbReference type="SAM" id="SignalP"/>
    </source>
</evidence>
<reference evidence="3" key="1">
    <citation type="journal article" date="2015" name="Nat. Genet.">
        <title>The genome and transcriptome of the zoonotic hookworm Ancylostoma ceylanicum identify infection-specific gene families.</title>
        <authorList>
            <person name="Schwarz E.M."/>
            <person name="Hu Y."/>
            <person name="Antoshechkin I."/>
            <person name="Miller M.M."/>
            <person name="Sternberg P.W."/>
            <person name="Aroian R.V."/>
        </authorList>
    </citation>
    <scope>NUCLEOTIDE SEQUENCE</scope>
    <source>
        <strain evidence="3">HY135</strain>
    </source>
</reference>
<proteinExistence type="predicted"/>
<accession>A0A016TWM3</accession>
<keyword evidence="1" id="KW-0732">Signal</keyword>
<organism evidence="2 3">
    <name type="scientific">Ancylostoma ceylanicum</name>
    <dbReference type="NCBI Taxonomy" id="53326"/>
    <lineage>
        <taxon>Eukaryota</taxon>
        <taxon>Metazoa</taxon>
        <taxon>Ecdysozoa</taxon>
        <taxon>Nematoda</taxon>
        <taxon>Chromadorea</taxon>
        <taxon>Rhabditida</taxon>
        <taxon>Rhabditina</taxon>
        <taxon>Rhabditomorpha</taxon>
        <taxon>Strongyloidea</taxon>
        <taxon>Ancylostomatidae</taxon>
        <taxon>Ancylostomatinae</taxon>
        <taxon>Ancylostoma</taxon>
    </lineage>
</organism>
<comment type="caution">
    <text evidence="2">The sequence shown here is derived from an EMBL/GenBank/DDBJ whole genome shotgun (WGS) entry which is preliminary data.</text>
</comment>
<sequence length="93" mass="10797">MMGFANVFWNILCRVATAQWCKRVSPTCLVTRHAFVSCRDKLVLTKHRSGKDYYFNFHHSEADYVSIFEEDDISYTAGIFAVLAHNIANMDDW</sequence>
<feature type="chain" id="PRO_5001488053" evidence="1">
    <location>
        <begin position="19"/>
        <end position="93"/>
    </location>
</feature>
<dbReference type="EMBL" id="JARK01001406">
    <property type="protein sequence ID" value="EYC07444.1"/>
    <property type="molecule type" value="Genomic_DNA"/>
</dbReference>
<dbReference type="AlphaFoldDB" id="A0A016TWM3"/>
<keyword evidence="3" id="KW-1185">Reference proteome</keyword>
<dbReference type="Proteomes" id="UP000024635">
    <property type="component" value="Unassembled WGS sequence"/>
</dbReference>
<gene>
    <name evidence="2" type="primary">Acey_s0070.g438</name>
    <name evidence="2" type="ORF">Y032_0070g438</name>
</gene>
<dbReference type="STRING" id="53326.A0A016TWM3"/>
<evidence type="ECO:0000313" key="2">
    <source>
        <dbReference type="EMBL" id="EYC07444.1"/>
    </source>
</evidence>
<feature type="signal peptide" evidence="1">
    <location>
        <begin position="1"/>
        <end position="18"/>
    </location>
</feature>
<protein>
    <submittedName>
        <fullName evidence="2">Uncharacterized protein</fullName>
    </submittedName>
</protein>